<dbReference type="AlphaFoldDB" id="A0ABD1YXY9"/>
<evidence type="ECO:0000313" key="3">
    <source>
        <dbReference type="Proteomes" id="UP001605036"/>
    </source>
</evidence>
<feature type="chain" id="PRO_5044812741" description="Secreted protein" evidence="1">
    <location>
        <begin position="26"/>
        <end position="78"/>
    </location>
</feature>
<feature type="signal peptide" evidence="1">
    <location>
        <begin position="1"/>
        <end position="25"/>
    </location>
</feature>
<dbReference type="Proteomes" id="UP001605036">
    <property type="component" value="Unassembled WGS sequence"/>
</dbReference>
<organism evidence="2 3">
    <name type="scientific">Riccia fluitans</name>
    <dbReference type="NCBI Taxonomy" id="41844"/>
    <lineage>
        <taxon>Eukaryota</taxon>
        <taxon>Viridiplantae</taxon>
        <taxon>Streptophyta</taxon>
        <taxon>Embryophyta</taxon>
        <taxon>Marchantiophyta</taxon>
        <taxon>Marchantiopsida</taxon>
        <taxon>Marchantiidae</taxon>
        <taxon>Marchantiales</taxon>
        <taxon>Ricciaceae</taxon>
        <taxon>Riccia</taxon>
    </lineage>
</organism>
<accession>A0ABD1YXY9</accession>
<protein>
    <recommendedName>
        <fullName evidence="4">Secreted protein</fullName>
    </recommendedName>
</protein>
<gene>
    <name evidence="2" type="ORF">R1flu_006915</name>
</gene>
<proteinExistence type="predicted"/>
<comment type="caution">
    <text evidence="2">The sequence shown here is derived from an EMBL/GenBank/DDBJ whole genome shotgun (WGS) entry which is preliminary data.</text>
</comment>
<name>A0ABD1YXY9_9MARC</name>
<evidence type="ECO:0000313" key="2">
    <source>
        <dbReference type="EMBL" id="KAL2635436.1"/>
    </source>
</evidence>
<keyword evidence="1" id="KW-0732">Signal</keyword>
<evidence type="ECO:0000256" key="1">
    <source>
        <dbReference type="SAM" id="SignalP"/>
    </source>
</evidence>
<dbReference type="EMBL" id="JBHFFA010000003">
    <property type="protein sequence ID" value="KAL2635436.1"/>
    <property type="molecule type" value="Genomic_DNA"/>
</dbReference>
<reference evidence="2 3" key="1">
    <citation type="submission" date="2024-09" db="EMBL/GenBank/DDBJ databases">
        <title>Chromosome-scale assembly of Riccia fluitans.</title>
        <authorList>
            <person name="Paukszto L."/>
            <person name="Sawicki J."/>
            <person name="Karawczyk K."/>
            <person name="Piernik-Szablinska J."/>
            <person name="Szczecinska M."/>
            <person name="Mazdziarz M."/>
        </authorList>
    </citation>
    <scope>NUCLEOTIDE SEQUENCE [LARGE SCALE GENOMIC DNA]</scope>
    <source>
        <strain evidence="2">Rf_01</strain>
        <tissue evidence="2">Aerial parts of the thallus</tissue>
    </source>
</reference>
<sequence>MWPAIRPHCTAALVRSVLFVIPATTARLSAVLRKGQSSGFPYDRLGGRWRLPSRNCNSRSLELQFTQVNVLQAFHKET</sequence>
<evidence type="ECO:0008006" key="4">
    <source>
        <dbReference type="Google" id="ProtNLM"/>
    </source>
</evidence>
<keyword evidence="3" id="KW-1185">Reference proteome</keyword>